<evidence type="ECO:0000256" key="8">
    <source>
        <dbReference type="SAM" id="Phobius"/>
    </source>
</evidence>
<dbReference type="Gene3D" id="3.40.50.300">
    <property type="entry name" value="P-loop containing nucleotide triphosphate hydrolases"/>
    <property type="match status" value="1"/>
</dbReference>
<keyword evidence="6 8" id="KW-1133">Transmembrane helix</keyword>
<dbReference type="InterPro" id="IPR017871">
    <property type="entry name" value="ABC_transporter-like_CS"/>
</dbReference>
<keyword evidence="4" id="KW-0547">Nucleotide-binding</keyword>
<dbReference type="SMART" id="SM00382">
    <property type="entry name" value="AAA"/>
    <property type="match status" value="1"/>
</dbReference>
<feature type="transmembrane region" description="Helical" evidence="8">
    <location>
        <begin position="425"/>
        <end position="450"/>
    </location>
</feature>
<keyword evidence="2" id="KW-0813">Transport</keyword>
<feature type="transmembrane region" description="Helical" evidence="8">
    <location>
        <begin position="490"/>
        <end position="510"/>
    </location>
</feature>
<dbReference type="Pfam" id="PF00005">
    <property type="entry name" value="ABC_tran"/>
    <property type="match status" value="1"/>
</dbReference>
<keyword evidence="11" id="KW-1185">Reference proteome</keyword>
<dbReference type="InterPro" id="IPR027417">
    <property type="entry name" value="P-loop_NTPase"/>
</dbReference>
<evidence type="ECO:0000256" key="1">
    <source>
        <dbReference type="ARBA" id="ARBA00004141"/>
    </source>
</evidence>
<dbReference type="GO" id="GO:0005524">
    <property type="term" value="F:ATP binding"/>
    <property type="evidence" value="ECO:0007669"/>
    <property type="project" value="UniProtKB-KW"/>
</dbReference>
<sequence length="517" mass="57649">MTLSGNNISFTQAFIYMCILITLRLTLGHLPLCLGIMSEGVHACSRIKEILTTEEKELKFSPLTYKSNIIELRAASFGWTQPSAQFSLKTDESTQSTKYGTTRAYNSKKYERDFESTEEQLLFAAEESDDEGDVVLTLHDITMSLCQGQLVGVCGAVGSGKSSLIQAILGMMVKDSGTVAMVGNQEIGYAAQQAWLINATVQDNILFGRPFNLERYMQVVEACSLSTDLKLLPAGDQTEIGERGINLSGGQKQRISLARAVYSDTELVLLDDPLSAVDAHVGQHIFTHCITGLLENKTVLFVTHQLQFLNKCDYILMMKDGRIFQEGTHEELMEDKTGEYYRLASSVCKSPDNDEYPETDKLENDHEDLKFEKTMIRTTSDTKRNCEKKETSEGKLTTEEGFGQRKDSFAVFWDYVKAGGGCGSIMVVVLCLLLYGFGMTFASFWVSLWLEAGSGKTLINETQSVNNSEVVELVMSSRIIDNPNIHFYQFVYGVGIVFLIIAAAFIMLTYTTREDNY</sequence>
<keyword evidence="5" id="KW-0067">ATP-binding</keyword>
<reference evidence="10" key="1">
    <citation type="submission" date="2020-06" db="EMBL/GenBank/DDBJ databases">
        <title>Draft genome of Bugula neritina, a colonial animal packing powerful symbionts and potential medicines.</title>
        <authorList>
            <person name="Rayko M."/>
        </authorList>
    </citation>
    <scope>NUCLEOTIDE SEQUENCE [LARGE SCALE GENOMIC DNA]</scope>
    <source>
        <strain evidence="10">Kwan_BN1</strain>
    </source>
</reference>
<dbReference type="EMBL" id="VXIV02000713">
    <property type="protein sequence ID" value="KAF6036489.1"/>
    <property type="molecule type" value="Genomic_DNA"/>
</dbReference>
<evidence type="ECO:0000313" key="11">
    <source>
        <dbReference type="Proteomes" id="UP000593567"/>
    </source>
</evidence>
<accession>A0A7J7KCW7</accession>
<evidence type="ECO:0000256" key="6">
    <source>
        <dbReference type="ARBA" id="ARBA00022989"/>
    </source>
</evidence>
<dbReference type="PROSITE" id="PS50893">
    <property type="entry name" value="ABC_TRANSPORTER_2"/>
    <property type="match status" value="1"/>
</dbReference>
<evidence type="ECO:0000259" key="9">
    <source>
        <dbReference type="PROSITE" id="PS50893"/>
    </source>
</evidence>
<evidence type="ECO:0000256" key="4">
    <source>
        <dbReference type="ARBA" id="ARBA00022741"/>
    </source>
</evidence>
<evidence type="ECO:0000256" key="3">
    <source>
        <dbReference type="ARBA" id="ARBA00022692"/>
    </source>
</evidence>
<evidence type="ECO:0000256" key="7">
    <source>
        <dbReference type="ARBA" id="ARBA00023136"/>
    </source>
</evidence>
<comment type="subcellular location">
    <subcellularLocation>
        <location evidence="1">Membrane</location>
        <topology evidence="1">Multi-pass membrane protein</topology>
    </subcellularLocation>
</comment>
<dbReference type="Proteomes" id="UP000593567">
    <property type="component" value="Unassembled WGS sequence"/>
</dbReference>
<proteinExistence type="predicted"/>
<dbReference type="PANTHER" id="PTHR24223">
    <property type="entry name" value="ATP-BINDING CASSETTE SUB-FAMILY C"/>
    <property type="match status" value="1"/>
</dbReference>
<protein>
    <submittedName>
        <fullName evidence="10">ABCC5</fullName>
    </submittedName>
</protein>
<dbReference type="CDD" id="cd03250">
    <property type="entry name" value="ABCC_MRP_domain1"/>
    <property type="match status" value="1"/>
</dbReference>
<evidence type="ECO:0000256" key="2">
    <source>
        <dbReference type="ARBA" id="ARBA00022448"/>
    </source>
</evidence>
<comment type="caution">
    <text evidence="10">The sequence shown here is derived from an EMBL/GenBank/DDBJ whole genome shotgun (WGS) entry which is preliminary data.</text>
</comment>
<dbReference type="FunFam" id="3.40.50.300:FF:000997">
    <property type="entry name" value="Multidrug resistance-associated protein 1"/>
    <property type="match status" value="1"/>
</dbReference>
<evidence type="ECO:0000313" key="10">
    <source>
        <dbReference type="EMBL" id="KAF6036489.1"/>
    </source>
</evidence>
<organism evidence="10 11">
    <name type="scientific">Bugula neritina</name>
    <name type="common">Brown bryozoan</name>
    <name type="synonym">Sertularia neritina</name>
    <dbReference type="NCBI Taxonomy" id="10212"/>
    <lineage>
        <taxon>Eukaryota</taxon>
        <taxon>Metazoa</taxon>
        <taxon>Spiralia</taxon>
        <taxon>Lophotrochozoa</taxon>
        <taxon>Bryozoa</taxon>
        <taxon>Gymnolaemata</taxon>
        <taxon>Cheilostomatida</taxon>
        <taxon>Flustrina</taxon>
        <taxon>Buguloidea</taxon>
        <taxon>Bugulidae</taxon>
        <taxon>Bugula</taxon>
    </lineage>
</organism>
<name>A0A7J7KCW7_BUGNE</name>
<dbReference type="OrthoDB" id="6500128at2759"/>
<dbReference type="GO" id="GO:0016887">
    <property type="term" value="F:ATP hydrolysis activity"/>
    <property type="evidence" value="ECO:0007669"/>
    <property type="project" value="InterPro"/>
</dbReference>
<keyword evidence="7 8" id="KW-0472">Membrane</keyword>
<dbReference type="GO" id="GO:0042626">
    <property type="term" value="F:ATPase-coupled transmembrane transporter activity"/>
    <property type="evidence" value="ECO:0007669"/>
    <property type="project" value="TreeGrafter"/>
</dbReference>
<dbReference type="GO" id="GO:0016020">
    <property type="term" value="C:membrane"/>
    <property type="evidence" value="ECO:0007669"/>
    <property type="project" value="UniProtKB-SubCell"/>
</dbReference>
<dbReference type="PROSITE" id="PS00211">
    <property type="entry name" value="ABC_TRANSPORTER_1"/>
    <property type="match status" value="1"/>
</dbReference>
<dbReference type="AlphaFoldDB" id="A0A7J7KCW7"/>
<dbReference type="InterPro" id="IPR003593">
    <property type="entry name" value="AAA+_ATPase"/>
</dbReference>
<keyword evidence="3 8" id="KW-0812">Transmembrane</keyword>
<dbReference type="InterPro" id="IPR003439">
    <property type="entry name" value="ABC_transporter-like_ATP-bd"/>
</dbReference>
<gene>
    <name evidence="10" type="ORF">EB796_005202</name>
</gene>
<evidence type="ECO:0000256" key="5">
    <source>
        <dbReference type="ARBA" id="ARBA00022840"/>
    </source>
</evidence>
<dbReference type="SUPFAM" id="SSF52540">
    <property type="entry name" value="P-loop containing nucleoside triphosphate hydrolases"/>
    <property type="match status" value="1"/>
</dbReference>
<dbReference type="PANTHER" id="PTHR24223:SF447">
    <property type="entry name" value="MULTIDRUG RESISTANCE-ASSOCIATED PROTEIN 5"/>
    <property type="match status" value="1"/>
</dbReference>
<feature type="domain" description="ABC transporter" evidence="9">
    <location>
        <begin position="116"/>
        <end position="345"/>
    </location>
</feature>
<feature type="transmembrane region" description="Helical" evidence="8">
    <location>
        <begin position="13"/>
        <end position="37"/>
    </location>
</feature>
<dbReference type="InterPro" id="IPR050173">
    <property type="entry name" value="ABC_transporter_C-like"/>
</dbReference>